<sequence length="552" mass="58305">MEQASQIRDAQGRQVTNNKDDEYYQPWLREEPAETPLPRDAQRPMATEGLAKPKDAPPVGIDLTRYPARDEAPRPPLVKPEALKAGAANIWQAVRTGSAAFADWTIRVGERADIPARVEAMEIPRRSRDLAQRSGIIAARTARTIGSGSARAGRAAAAASGEAWEKMALGDKVAKISSDAGRGLGEVAGKTKAGIGQAARAGTESLRDSLGDAATKLLPTPHEDLPPPPSGLAQLLAREEAAEQAVERSNAPDLPLFAGEPPMATAPTPRAAVESDDRSPHVPPAATKTAASAKAMAAPRLPQIKGMEMDGGTSRKWLVGIAGLALLGMIFWLGGRFGGGMSKSEVETIVADYIHANPQIIPEALEAQRDTEMAKAIDAIRPALEKPYAGAWAGNANGDVTLVVFTDYACGFCRASVPDVDRLIREDKRVKVVFRELPIIAPQSRDAALMALAAARQGKYDAFHHAMFAAGSLDKTAIAAAAEKVGVVTDGSADATANEALFQRELDSNLAIATQLQLNATPTWIIGDQLMQGQIGYAGLREAVAKARAAKG</sequence>
<dbReference type="InterPro" id="IPR012336">
    <property type="entry name" value="Thioredoxin-like_fold"/>
</dbReference>
<comment type="function">
    <text evidence="1">May be required for disulfide bond formation in some proteins.</text>
</comment>
<dbReference type="Proteomes" id="UP000197097">
    <property type="component" value="Unassembled WGS sequence"/>
</dbReference>
<evidence type="ECO:0000313" key="10">
    <source>
        <dbReference type="EMBL" id="OWQ98297.1"/>
    </source>
</evidence>
<keyword evidence="5" id="KW-1015">Disulfide bond</keyword>
<organism evidence="10 11">
    <name type="scientific">Sphingopyxis witflariensis</name>
    <dbReference type="NCBI Taxonomy" id="173675"/>
    <lineage>
        <taxon>Bacteria</taxon>
        <taxon>Pseudomonadati</taxon>
        <taxon>Pseudomonadota</taxon>
        <taxon>Alphaproteobacteria</taxon>
        <taxon>Sphingomonadales</taxon>
        <taxon>Sphingomonadaceae</taxon>
        <taxon>Sphingopyxis</taxon>
    </lineage>
</organism>
<evidence type="ECO:0000256" key="5">
    <source>
        <dbReference type="ARBA" id="ARBA00023157"/>
    </source>
</evidence>
<keyword evidence="11" id="KW-1185">Reference proteome</keyword>
<dbReference type="Gene3D" id="3.40.30.10">
    <property type="entry name" value="Glutaredoxin"/>
    <property type="match status" value="1"/>
</dbReference>
<dbReference type="CDD" id="cd03023">
    <property type="entry name" value="DsbA_Com1_like"/>
    <property type="match status" value="1"/>
</dbReference>
<proteinExistence type="inferred from homology"/>
<keyword evidence="4" id="KW-0560">Oxidoreductase</keyword>
<evidence type="ECO:0000256" key="6">
    <source>
        <dbReference type="ARBA" id="ARBA00023284"/>
    </source>
</evidence>
<dbReference type="EMBL" id="NISJ01000003">
    <property type="protein sequence ID" value="OWQ98297.1"/>
    <property type="molecule type" value="Genomic_DNA"/>
</dbReference>
<feature type="transmembrane region" description="Helical" evidence="8">
    <location>
        <begin position="317"/>
        <end position="334"/>
    </location>
</feature>
<feature type="compositionally biased region" description="Polar residues" evidence="7">
    <location>
        <begin position="1"/>
        <end position="17"/>
    </location>
</feature>
<dbReference type="InterPro" id="IPR013766">
    <property type="entry name" value="Thioredoxin_domain"/>
</dbReference>
<accession>A0A246JYN7</accession>
<name>A0A246JYN7_9SPHN</name>
<keyword evidence="8" id="KW-0472">Membrane</keyword>
<dbReference type="InterPro" id="IPR036249">
    <property type="entry name" value="Thioredoxin-like_sf"/>
</dbReference>
<dbReference type="OrthoDB" id="9780147at2"/>
<evidence type="ECO:0000313" key="11">
    <source>
        <dbReference type="Proteomes" id="UP000197097"/>
    </source>
</evidence>
<dbReference type="PROSITE" id="PS51352">
    <property type="entry name" value="THIOREDOXIN_2"/>
    <property type="match status" value="1"/>
</dbReference>
<feature type="compositionally biased region" description="Low complexity" evidence="7">
    <location>
        <begin position="261"/>
        <end position="272"/>
    </location>
</feature>
<dbReference type="GO" id="GO:0016491">
    <property type="term" value="F:oxidoreductase activity"/>
    <property type="evidence" value="ECO:0007669"/>
    <property type="project" value="UniProtKB-KW"/>
</dbReference>
<feature type="domain" description="Thioredoxin" evidence="9">
    <location>
        <begin position="354"/>
        <end position="549"/>
    </location>
</feature>
<dbReference type="Pfam" id="PF13462">
    <property type="entry name" value="Thioredoxin_4"/>
    <property type="match status" value="1"/>
</dbReference>
<evidence type="ECO:0000256" key="3">
    <source>
        <dbReference type="ARBA" id="ARBA00022729"/>
    </source>
</evidence>
<keyword evidence="8" id="KW-0812">Transmembrane</keyword>
<feature type="region of interest" description="Disordered" evidence="7">
    <location>
        <begin position="1"/>
        <end position="77"/>
    </location>
</feature>
<gene>
    <name evidence="10" type="ORF">CDQ91_07250</name>
</gene>
<evidence type="ECO:0000259" key="9">
    <source>
        <dbReference type="PROSITE" id="PS51352"/>
    </source>
</evidence>
<evidence type="ECO:0000256" key="7">
    <source>
        <dbReference type="SAM" id="MobiDB-lite"/>
    </source>
</evidence>
<dbReference type="AlphaFoldDB" id="A0A246JYN7"/>
<keyword evidence="3" id="KW-0732">Signal</keyword>
<dbReference type="Pfam" id="PF18312">
    <property type="entry name" value="ScsC_N"/>
    <property type="match status" value="1"/>
</dbReference>
<evidence type="ECO:0000256" key="1">
    <source>
        <dbReference type="ARBA" id="ARBA00003565"/>
    </source>
</evidence>
<dbReference type="PANTHER" id="PTHR13887">
    <property type="entry name" value="GLUTATHIONE S-TRANSFERASE KAPPA"/>
    <property type="match status" value="1"/>
</dbReference>
<comment type="caution">
    <text evidence="10">The sequence shown here is derived from an EMBL/GenBank/DDBJ whole genome shotgun (WGS) entry which is preliminary data.</text>
</comment>
<feature type="compositionally biased region" description="Basic and acidic residues" evidence="7">
    <location>
        <begin position="18"/>
        <end position="32"/>
    </location>
</feature>
<keyword evidence="6" id="KW-0676">Redox-active center</keyword>
<comment type="similarity">
    <text evidence="2">Belongs to the thioredoxin family. DsbA subfamily.</text>
</comment>
<feature type="region of interest" description="Disordered" evidence="7">
    <location>
        <begin position="239"/>
        <end position="285"/>
    </location>
</feature>
<dbReference type="PANTHER" id="PTHR13887:SF14">
    <property type="entry name" value="DISULFIDE BOND FORMATION PROTEIN D"/>
    <property type="match status" value="1"/>
</dbReference>
<dbReference type="SUPFAM" id="SSF52833">
    <property type="entry name" value="Thioredoxin-like"/>
    <property type="match status" value="1"/>
</dbReference>
<evidence type="ECO:0000256" key="4">
    <source>
        <dbReference type="ARBA" id="ARBA00023002"/>
    </source>
</evidence>
<dbReference type="InterPro" id="IPR041205">
    <property type="entry name" value="ScsC_N"/>
</dbReference>
<protein>
    <submittedName>
        <fullName evidence="10">Disulfide bond formation protein DsbA</fullName>
    </submittedName>
</protein>
<keyword evidence="8" id="KW-1133">Transmembrane helix</keyword>
<evidence type="ECO:0000256" key="2">
    <source>
        <dbReference type="ARBA" id="ARBA00005791"/>
    </source>
</evidence>
<reference evidence="10 11" key="1">
    <citation type="journal article" date="2002" name="Int. J. Syst. Evol. Microbiol.">
        <title>Sphingopyxis witflariensis sp. nov., isolated from activated sludge.</title>
        <authorList>
            <person name="Kampfer P."/>
            <person name="Witzenberger R."/>
            <person name="Denner E.B."/>
            <person name="Busse H.J."/>
            <person name="Neef A."/>
        </authorList>
    </citation>
    <scope>NUCLEOTIDE SEQUENCE [LARGE SCALE GENOMIC DNA]</scope>
    <source>
        <strain evidence="10 11">DSM 14551</strain>
    </source>
</reference>
<evidence type="ECO:0000256" key="8">
    <source>
        <dbReference type="SAM" id="Phobius"/>
    </source>
</evidence>